<dbReference type="InterPro" id="IPR011008">
    <property type="entry name" value="Dimeric_a/b-barrel"/>
</dbReference>
<evidence type="ECO:0008006" key="2">
    <source>
        <dbReference type="Google" id="ProtNLM"/>
    </source>
</evidence>
<dbReference type="Gene3D" id="3.30.70.100">
    <property type="match status" value="1"/>
</dbReference>
<reference evidence="1" key="1">
    <citation type="submission" date="2018-05" db="EMBL/GenBank/DDBJ databases">
        <authorList>
            <person name="Lanie J.A."/>
            <person name="Ng W.-L."/>
            <person name="Kazmierczak K.M."/>
            <person name="Andrzejewski T.M."/>
            <person name="Davidsen T.M."/>
            <person name="Wayne K.J."/>
            <person name="Tettelin H."/>
            <person name="Glass J.I."/>
            <person name="Rusch D."/>
            <person name="Podicherti R."/>
            <person name="Tsui H.-C.T."/>
            <person name="Winkler M.E."/>
        </authorList>
    </citation>
    <scope>NUCLEOTIDE SEQUENCE</scope>
</reference>
<organism evidence="1">
    <name type="scientific">marine metagenome</name>
    <dbReference type="NCBI Taxonomy" id="408172"/>
    <lineage>
        <taxon>unclassified sequences</taxon>
        <taxon>metagenomes</taxon>
        <taxon>ecological metagenomes</taxon>
    </lineage>
</organism>
<gene>
    <name evidence="1" type="ORF">METZ01_LOCUS436342</name>
</gene>
<protein>
    <recommendedName>
        <fullName evidence="2">ABM domain-containing protein</fullName>
    </recommendedName>
</protein>
<evidence type="ECO:0000313" key="1">
    <source>
        <dbReference type="EMBL" id="SVD83488.1"/>
    </source>
</evidence>
<accession>A0A382YLW6</accession>
<proteinExistence type="predicted"/>
<dbReference type="EMBL" id="UINC01176388">
    <property type="protein sequence ID" value="SVD83488.1"/>
    <property type="molecule type" value="Genomic_DNA"/>
</dbReference>
<sequence>MYIRVTTYGFDEGRIDEALEKMDTTVRDELKAIAGLESVQECRIGDGQGMIISSWDSEASAEAAQPKIQEILGSMAEYMTSPPEVKGGDVIWTM</sequence>
<dbReference type="SUPFAM" id="SSF54909">
    <property type="entry name" value="Dimeric alpha+beta barrel"/>
    <property type="match status" value="1"/>
</dbReference>
<dbReference type="AlphaFoldDB" id="A0A382YLW6"/>
<name>A0A382YLW6_9ZZZZ</name>